<reference evidence="1" key="1">
    <citation type="submission" date="2022-07" db="EMBL/GenBank/DDBJ databases">
        <title>Description and genome-wide analysis of Profundicola chukchiensis gen. nov., sp. nov., marine bacteria isolated from bottom sediments of the Chukchi Sea.</title>
        <authorList>
            <person name="Romanenko L."/>
            <person name="Otstavnykh N."/>
            <person name="Kurilenko V."/>
            <person name="Eremeev V."/>
            <person name="Velansky P."/>
            <person name="Mikhailov V."/>
            <person name="Isaeva M."/>
        </authorList>
    </citation>
    <scope>NUCLEOTIDE SEQUENCE</scope>
    <source>
        <strain evidence="1">KMM 9713</strain>
    </source>
</reference>
<comment type="caution">
    <text evidence="1">The sequence shown here is derived from an EMBL/GenBank/DDBJ whole genome shotgun (WGS) entry which is preliminary data.</text>
</comment>
<organism evidence="1 2">
    <name type="scientific">Profundicola chukchiensis</name>
    <dbReference type="NCBI Taxonomy" id="2961959"/>
    <lineage>
        <taxon>Bacteria</taxon>
        <taxon>Pseudomonadati</taxon>
        <taxon>Bacteroidota</taxon>
        <taxon>Flavobacteriia</taxon>
        <taxon>Flavobacteriales</taxon>
        <taxon>Weeksellaceae</taxon>
        <taxon>Profundicola</taxon>
    </lineage>
</organism>
<sequence>MNFFIQLSFTDLDAKSLETDVLIKNYADKEKHDLAYDTQACLLDIEHPRTNLILEKLESTRQQILVFSKNKQFIEVFKNSTEDRNFSKDSEIQWLLVLPHQHSINQKELNTLLSFQFSYSLGIKTRHDLVRYMNKNWGISPFTRTGGMVTTIRRLDAEKKLDIPSECRSGVTISVRNSKRTSEMTDQEREIFRQQLIDAVRKSSPSTKI</sequence>
<dbReference type="Proteomes" id="UP001152599">
    <property type="component" value="Unassembled WGS sequence"/>
</dbReference>
<protein>
    <submittedName>
        <fullName evidence="1">Uncharacterized protein</fullName>
    </submittedName>
</protein>
<evidence type="ECO:0000313" key="1">
    <source>
        <dbReference type="EMBL" id="MDG4946574.1"/>
    </source>
</evidence>
<keyword evidence="2" id="KW-1185">Reference proteome</keyword>
<gene>
    <name evidence="1" type="ORF">NMK71_09120</name>
</gene>
<dbReference type="EMBL" id="JANCMU010000005">
    <property type="protein sequence ID" value="MDG4946574.1"/>
    <property type="molecule type" value="Genomic_DNA"/>
</dbReference>
<proteinExistence type="predicted"/>
<accession>A0A9X4RXK4</accession>
<evidence type="ECO:0000313" key="2">
    <source>
        <dbReference type="Proteomes" id="UP001152599"/>
    </source>
</evidence>
<name>A0A9X4RXK4_9FLAO</name>
<dbReference type="RefSeq" id="WP_304420947.1">
    <property type="nucleotide sequence ID" value="NZ_JANCMU010000005.1"/>
</dbReference>
<dbReference type="AlphaFoldDB" id="A0A9X4RXK4"/>